<feature type="compositionally biased region" description="Basic and acidic residues" evidence="1">
    <location>
        <begin position="60"/>
        <end position="79"/>
    </location>
</feature>
<keyword evidence="4" id="KW-1185">Reference proteome</keyword>
<dbReference type="Proteomes" id="UP000613401">
    <property type="component" value="Unassembled WGS sequence"/>
</dbReference>
<dbReference type="InterPro" id="IPR004827">
    <property type="entry name" value="bZIP"/>
</dbReference>
<feature type="region of interest" description="Disordered" evidence="1">
    <location>
        <begin position="1"/>
        <end position="94"/>
    </location>
</feature>
<dbReference type="EMBL" id="WVTB01000007">
    <property type="protein sequence ID" value="KAF3811391.1"/>
    <property type="molecule type" value="Genomic_DNA"/>
</dbReference>
<accession>A0A8H4CWK5</accession>
<gene>
    <name evidence="3" type="ORF">GCG54_00001713</name>
</gene>
<organism evidence="3 4">
    <name type="scientific">Colletotrichum gloeosporioides</name>
    <name type="common">Anthracnose fungus</name>
    <name type="synonym">Glomerella cingulata</name>
    <dbReference type="NCBI Taxonomy" id="474922"/>
    <lineage>
        <taxon>Eukaryota</taxon>
        <taxon>Fungi</taxon>
        <taxon>Dikarya</taxon>
        <taxon>Ascomycota</taxon>
        <taxon>Pezizomycotina</taxon>
        <taxon>Sordariomycetes</taxon>
        <taxon>Hypocreomycetidae</taxon>
        <taxon>Glomerellales</taxon>
        <taxon>Glomerellaceae</taxon>
        <taxon>Colletotrichum</taxon>
        <taxon>Colletotrichum gloeosporioides species complex</taxon>
    </lineage>
</organism>
<dbReference type="AlphaFoldDB" id="A0A8H4CWK5"/>
<dbReference type="InterPro" id="IPR052635">
    <property type="entry name" value="Sec_Metab_Biosynth_Reg"/>
</dbReference>
<reference evidence="3" key="1">
    <citation type="journal article" date="2020" name="Phytopathology">
        <title>Genome sequence and comparative analysis of Colletotrichum gloeosporioides isolated from Liriodendron leaves.</title>
        <authorList>
            <person name="Fu F.F."/>
            <person name="Hao Z."/>
            <person name="Wang P."/>
            <person name="Lu Y."/>
            <person name="Xue L.J."/>
            <person name="Wei G."/>
            <person name="Tian Y."/>
            <person name="Baishi H."/>
            <person name="Xu H."/>
            <person name="Shi J."/>
            <person name="Cheng T."/>
            <person name="Wang G."/>
            <person name="Yi Y."/>
            <person name="Chen J."/>
        </authorList>
    </citation>
    <scope>NUCLEOTIDE SEQUENCE</scope>
    <source>
        <strain evidence="3">Lc1</strain>
    </source>
</reference>
<evidence type="ECO:0000259" key="2">
    <source>
        <dbReference type="PROSITE" id="PS00036"/>
    </source>
</evidence>
<dbReference type="PANTHER" id="PTHR39607:SF2">
    <property type="entry name" value="BZIP DOMAIN-CONTAINING PROTEIN"/>
    <property type="match status" value="1"/>
</dbReference>
<comment type="caution">
    <text evidence="3">The sequence shown here is derived from an EMBL/GenBank/DDBJ whole genome shotgun (WGS) entry which is preliminary data.</text>
</comment>
<feature type="region of interest" description="Disordered" evidence="1">
    <location>
        <begin position="108"/>
        <end position="197"/>
    </location>
</feature>
<feature type="domain" description="BZIP" evidence="2">
    <location>
        <begin position="45"/>
        <end position="60"/>
    </location>
</feature>
<dbReference type="PANTHER" id="PTHR39607">
    <property type="entry name" value="XANTHOCILLIN BIOSYNTHESIS CLUSTER TRANSCRIPTION FACTOR XANC-RELATED"/>
    <property type="match status" value="1"/>
</dbReference>
<proteinExistence type="predicted"/>
<feature type="compositionally biased region" description="Basic residues" evidence="1">
    <location>
        <begin position="15"/>
        <end position="29"/>
    </location>
</feature>
<evidence type="ECO:0000313" key="4">
    <source>
        <dbReference type="Proteomes" id="UP000613401"/>
    </source>
</evidence>
<dbReference type="PROSITE" id="PS00036">
    <property type="entry name" value="BZIP_BASIC"/>
    <property type="match status" value="1"/>
</dbReference>
<evidence type="ECO:0000313" key="3">
    <source>
        <dbReference type="EMBL" id="KAF3811391.1"/>
    </source>
</evidence>
<protein>
    <recommendedName>
        <fullName evidence="2">BZIP domain-containing protein</fullName>
    </recommendedName>
</protein>
<evidence type="ECO:0000256" key="1">
    <source>
        <dbReference type="SAM" id="MobiDB-lite"/>
    </source>
</evidence>
<feature type="compositionally biased region" description="Low complexity" evidence="1">
    <location>
        <begin position="166"/>
        <end position="183"/>
    </location>
</feature>
<dbReference type="GeneID" id="69008880"/>
<reference evidence="3" key="2">
    <citation type="submission" date="2020-03" db="EMBL/GenBank/DDBJ databases">
        <authorList>
            <person name="Fu F.-F."/>
            <person name="Chen J."/>
        </authorList>
    </citation>
    <scope>NUCLEOTIDE SEQUENCE</scope>
    <source>
        <strain evidence="3">Lc1</strain>
    </source>
</reference>
<dbReference type="RefSeq" id="XP_045270550.1">
    <property type="nucleotide sequence ID" value="XM_045401821.1"/>
</dbReference>
<name>A0A8H4CWK5_COLGL</name>
<sequence>MSSKSSKHSSESSSKHHSSHSHSKSKSKSSPKTDDWTDITDPEERRRVQNRLAQRKFRKKNQDSKEKATRDTQNEENAHRSYVVSSPDNLEPEEEYLPWGSINIRHVVSRGHEHESRRGSGRGEYVNEDTQYTTTYGNNYTASYTQPPSHGSSGGEEYHYDEEPYYYDYDQSGSQSQGQSYYQRYELQSSSNVSTDS</sequence>
<feature type="compositionally biased region" description="Polar residues" evidence="1">
    <location>
        <begin position="186"/>
        <end position="197"/>
    </location>
</feature>
<dbReference type="GO" id="GO:0003700">
    <property type="term" value="F:DNA-binding transcription factor activity"/>
    <property type="evidence" value="ECO:0007669"/>
    <property type="project" value="InterPro"/>
</dbReference>
<feature type="compositionally biased region" description="Low complexity" evidence="1">
    <location>
        <begin position="130"/>
        <end position="145"/>
    </location>
</feature>